<dbReference type="Gene3D" id="3.40.50.300">
    <property type="entry name" value="P-loop containing nucleotide triphosphate hydrolases"/>
    <property type="match status" value="2"/>
</dbReference>
<feature type="short sequence motif" description="Q motif" evidence="6">
    <location>
        <begin position="22"/>
        <end position="50"/>
    </location>
</feature>
<evidence type="ECO:0000259" key="8">
    <source>
        <dbReference type="PROSITE" id="PS51192"/>
    </source>
</evidence>
<feature type="domain" description="Helicase C-terminal" evidence="9">
    <location>
        <begin position="234"/>
        <end position="348"/>
    </location>
</feature>
<evidence type="ECO:0000256" key="2">
    <source>
        <dbReference type="ARBA" id="ARBA00022801"/>
    </source>
</evidence>
<evidence type="ECO:0000256" key="1">
    <source>
        <dbReference type="ARBA" id="ARBA00022741"/>
    </source>
</evidence>
<dbReference type="GO" id="GO:0005524">
    <property type="term" value="F:ATP binding"/>
    <property type="evidence" value="ECO:0007669"/>
    <property type="project" value="UniProtKB-UniRule"/>
</dbReference>
<dbReference type="InterPro" id="IPR001650">
    <property type="entry name" value="Helicase_C-like"/>
</dbReference>
<protein>
    <recommendedName>
        <fullName evidence="7">ATP-dependent RNA helicase</fullName>
        <ecNumber evidence="7">3.6.4.13</ecNumber>
    </recommendedName>
</protein>
<dbReference type="Proteomes" id="UP000663828">
    <property type="component" value="Unassembled WGS sequence"/>
</dbReference>
<dbReference type="SMART" id="SM00487">
    <property type="entry name" value="DEXDc"/>
    <property type="match status" value="1"/>
</dbReference>
<feature type="domain" description="DEAD-box RNA helicase Q" evidence="10">
    <location>
        <begin position="22"/>
        <end position="50"/>
    </location>
</feature>
<gene>
    <name evidence="11" type="ORF">XAT740_LOCUS60334</name>
</gene>
<accession>A0A816GYJ0</accession>
<comment type="domain">
    <text evidence="7">The Q motif is unique to and characteristic of the DEAD box family of RNA helicases and controls ATP binding and hydrolysis.</text>
</comment>
<dbReference type="GO" id="GO:0003724">
    <property type="term" value="F:RNA helicase activity"/>
    <property type="evidence" value="ECO:0007669"/>
    <property type="project" value="UniProtKB-EC"/>
</dbReference>
<dbReference type="InterPro" id="IPR014001">
    <property type="entry name" value="Helicase_ATP-bd"/>
</dbReference>
<dbReference type="EC" id="3.6.4.13" evidence="7"/>
<dbReference type="AlphaFoldDB" id="A0A816GYJ0"/>
<keyword evidence="2 7" id="KW-0378">Hydrolase</keyword>
<dbReference type="GO" id="GO:0016787">
    <property type="term" value="F:hydrolase activity"/>
    <property type="evidence" value="ECO:0007669"/>
    <property type="project" value="UniProtKB-KW"/>
</dbReference>
<dbReference type="Pfam" id="PF00270">
    <property type="entry name" value="DEAD"/>
    <property type="match status" value="1"/>
</dbReference>
<keyword evidence="1 7" id="KW-0547">Nucleotide-binding</keyword>
<dbReference type="Pfam" id="PF00271">
    <property type="entry name" value="Helicase_C"/>
    <property type="match status" value="1"/>
</dbReference>
<comment type="catalytic activity">
    <reaction evidence="7">
        <text>ATP + H2O = ADP + phosphate + H(+)</text>
        <dbReference type="Rhea" id="RHEA:13065"/>
        <dbReference type="ChEBI" id="CHEBI:15377"/>
        <dbReference type="ChEBI" id="CHEBI:15378"/>
        <dbReference type="ChEBI" id="CHEBI:30616"/>
        <dbReference type="ChEBI" id="CHEBI:43474"/>
        <dbReference type="ChEBI" id="CHEBI:456216"/>
        <dbReference type="EC" id="3.6.4.13"/>
    </reaction>
</comment>
<dbReference type="PROSITE" id="PS51192">
    <property type="entry name" value="HELICASE_ATP_BIND_1"/>
    <property type="match status" value="1"/>
</dbReference>
<dbReference type="PROSITE" id="PS51195">
    <property type="entry name" value="Q_MOTIF"/>
    <property type="match status" value="1"/>
</dbReference>
<evidence type="ECO:0000259" key="10">
    <source>
        <dbReference type="PROSITE" id="PS51195"/>
    </source>
</evidence>
<sequence>MQSETKSSSVNESKSEQNGTIDKFDNLNLNESLLRGIYQYGFDSPLEIQRKSLQSCLSGRDMIIQSESYSGKTITSLITVLQRIDGNCKDCQALIVVLTRELAQSIYEIIISLGQFMNLSYHCCIGGIEIREDMKAFEKNVQIVIGTPARISDLFRRSILKNDQIRIIVFDNLDEILSYGFQKEIYEIIATLRKDFQSIVLLNTISEELMKLTENFLNNPINILPKNKELIFKDIQQYYVNVEREEWKFETLLDLLNLITINQIVLFCNSNEKIHWLTEKLREINYKVSPLYRKMNLKERNESIKDFRRNLTRILIRTDLNENQMNIFQVNLLINYDLPTSLTQYQNR</sequence>
<proteinExistence type="inferred from homology"/>
<evidence type="ECO:0000313" key="11">
    <source>
        <dbReference type="EMBL" id="CAF1679846.1"/>
    </source>
</evidence>
<name>A0A816GYJ0_ADIRI</name>
<keyword evidence="12" id="KW-1185">Reference proteome</keyword>
<evidence type="ECO:0000256" key="6">
    <source>
        <dbReference type="PROSITE-ProRule" id="PRU00552"/>
    </source>
</evidence>
<dbReference type="InterPro" id="IPR027417">
    <property type="entry name" value="P-loop_NTPase"/>
</dbReference>
<evidence type="ECO:0000256" key="7">
    <source>
        <dbReference type="RuleBase" id="RU365068"/>
    </source>
</evidence>
<dbReference type="InterPro" id="IPR011545">
    <property type="entry name" value="DEAD/DEAH_box_helicase_dom"/>
</dbReference>
<comment type="similarity">
    <text evidence="7">Belongs to the DEAD box helicase family.</text>
</comment>
<evidence type="ECO:0000256" key="5">
    <source>
        <dbReference type="ARBA" id="ARBA00022884"/>
    </source>
</evidence>
<dbReference type="CDD" id="cd18787">
    <property type="entry name" value="SF2_C_DEAD"/>
    <property type="match status" value="1"/>
</dbReference>
<evidence type="ECO:0000256" key="3">
    <source>
        <dbReference type="ARBA" id="ARBA00022806"/>
    </source>
</evidence>
<keyword evidence="5 7" id="KW-0694">RNA-binding</keyword>
<evidence type="ECO:0000259" key="9">
    <source>
        <dbReference type="PROSITE" id="PS51194"/>
    </source>
</evidence>
<keyword evidence="4 7" id="KW-0067">ATP-binding</keyword>
<comment type="function">
    <text evidence="7">RNA helicase.</text>
</comment>
<dbReference type="PANTHER" id="PTHR24031">
    <property type="entry name" value="RNA HELICASE"/>
    <property type="match status" value="1"/>
</dbReference>
<keyword evidence="3 7" id="KW-0347">Helicase</keyword>
<reference evidence="11" key="1">
    <citation type="submission" date="2021-02" db="EMBL/GenBank/DDBJ databases">
        <authorList>
            <person name="Nowell W R."/>
        </authorList>
    </citation>
    <scope>NUCLEOTIDE SEQUENCE</scope>
</reference>
<feature type="domain" description="Helicase ATP-binding" evidence="8">
    <location>
        <begin position="53"/>
        <end position="223"/>
    </location>
</feature>
<organism evidence="11 12">
    <name type="scientific">Adineta ricciae</name>
    <name type="common">Rotifer</name>
    <dbReference type="NCBI Taxonomy" id="249248"/>
    <lineage>
        <taxon>Eukaryota</taxon>
        <taxon>Metazoa</taxon>
        <taxon>Spiralia</taxon>
        <taxon>Gnathifera</taxon>
        <taxon>Rotifera</taxon>
        <taxon>Eurotatoria</taxon>
        <taxon>Bdelloidea</taxon>
        <taxon>Adinetida</taxon>
        <taxon>Adinetidae</taxon>
        <taxon>Adineta</taxon>
    </lineage>
</organism>
<feature type="non-terminal residue" evidence="11">
    <location>
        <position position="1"/>
    </location>
</feature>
<dbReference type="GO" id="GO:0003723">
    <property type="term" value="F:RNA binding"/>
    <property type="evidence" value="ECO:0007669"/>
    <property type="project" value="UniProtKB-UniRule"/>
</dbReference>
<evidence type="ECO:0000313" key="12">
    <source>
        <dbReference type="Proteomes" id="UP000663828"/>
    </source>
</evidence>
<dbReference type="SUPFAM" id="SSF52540">
    <property type="entry name" value="P-loop containing nucleoside triphosphate hydrolases"/>
    <property type="match status" value="2"/>
</dbReference>
<comment type="caution">
    <text evidence="11">The sequence shown here is derived from an EMBL/GenBank/DDBJ whole genome shotgun (WGS) entry which is preliminary data.</text>
</comment>
<dbReference type="PROSITE" id="PS51194">
    <property type="entry name" value="HELICASE_CTER"/>
    <property type="match status" value="1"/>
</dbReference>
<dbReference type="EMBL" id="CAJNOR010014780">
    <property type="protein sequence ID" value="CAF1679846.1"/>
    <property type="molecule type" value="Genomic_DNA"/>
</dbReference>
<evidence type="ECO:0000256" key="4">
    <source>
        <dbReference type="ARBA" id="ARBA00022840"/>
    </source>
</evidence>
<dbReference type="InterPro" id="IPR014014">
    <property type="entry name" value="RNA_helicase_DEAD_Q_motif"/>
</dbReference>